<gene>
    <name evidence="1" type="ORF">METZ01_LOCUS344902</name>
</gene>
<proteinExistence type="predicted"/>
<sequence length="93" mass="10307">MCISSVCVPMIPDKVLLRGWILKRILNQDVGDTAFTHFRRGNQLGGAGTVDLNDAHFKIINFPGVSGSAKLSGFCLRDLFSLVIMPYRAFQHL</sequence>
<dbReference type="AlphaFoldDB" id="A0A382R4S0"/>
<dbReference type="EMBL" id="UINC01118728">
    <property type="protein sequence ID" value="SVC92048.1"/>
    <property type="molecule type" value="Genomic_DNA"/>
</dbReference>
<name>A0A382R4S0_9ZZZZ</name>
<accession>A0A382R4S0</accession>
<organism evidence="1">
    <name type="scientific">marine metagenome</name>
    <dbReference type="NCBI Taxonomy" id="408172"/>
    <lineage>
        <taxon>unclassified sequences</taxon>
        <taxon>metagenomes</taxon>
        <taxon>ecological metagenomes</taxon>
    </lineage>
</organism>
<feature type="non-terminal residue" evidence="1">
    <location>
        <position position="93"/>
    </location>
</feature>
<protein>
    <submittedName>
        <fullName evidence="1">Uncharacterized protein</fullName>
    </submittedName>
</protein>
<evidence type="ECO:0000313" key="1">
    <source>
        <dbReference type="EMBL" id="SVC92048.1"/>
    </source>
</evidence>
<reference evidence="1" key="1">
    <citation type="submission" date="2018-05" db="EMBL/GenBank/DDBJ databases">
        <authorList>
            <person name="Lanie J.A."/>
            <person name="Ng W.-L."/>
            <person name="Kazmierczak K.M."/>
            <person name="Andrzejewski T.M."/>
            <person name="Davidsen T.M."/>
            <person name="Wayne K.J."/>
            <person name="Tettelin H."/>
            <person name="Glass J.I."/>
            <person name="Rusch D."/>
            <person name="Podicherti R."/>
            <person name="Tsui H.-C.T."/>
            <person name="Winkler M.E."/>
        </authorList>
    </citation>
    <scope>NUCLEOTIDE SEQUENCE</scope>
</reference>